<comment type="similarity">
    <text evidence="1">Belongs to the membrane fusion protein (MFP) (TC 8.A.1) family.</text>
</comment>
<feature type="chain" id="PRO_5022913004" evidence="3">
    <location>
        <begin position="22"/>
        <end position="357"/>
    </location>
</feature>
<dbReference type="Gene3D" id="1.10.287.470">
    <property type="entry name" value="Helix hairpin bin"/>
    <property type="match status" value="1"/>
</dbReference>
<dbReference type="InterPro" id="IPR058637">
    <property type="entry name" value="YknX-like_C"/>
</dbReference>
<evidence type="ECO:0000259" key="4">
    <source>
        <dbReference type="Pfam" id="PF25954"/>
    </source>
</evidence>
<protein>
    <submittedName>
        <fullName evidence="7">Efflux RND transporter periplasmic adaptor subunit</fullName>
    </submittedName>
</protein>
<feature type="signal peptide" evidence="3">
    <location>
        <begin position="1"/>
        <end position="21"/>
    </location>
</feature>
<sequence length="357" mass="38477">MLRIQLLSVFALALFALPTLAQPATAPVSVEVASERDITQVIQLSGTVTAERHAELSVATSGLVTALAVDAGTQVDAGQPLLELDAELAQYQYRSALAAESQAERALADARRRLEEARSLAPNQSIAKTVVRDLEAEVAEDEAALERARAESGYRRGILARHELKAPFAGVISDRSAELGEWVTPGQPVLTLISTASLRLDLQVPEDYLGMVDTDTPVAFSLGAQRDKLYRGKVLSRVPAPDPNLRTFLVRVGPAESIPRMLPGMSARAELRLPTGQRRVTVPRDAVLRYSDGRIVVWVVEEVDGVPTAAERLVQVGFRFDGRIEITSGISAGEQVVITGNESLRNGQAVSVYQPEG</sequence>
<evidence type="ECO:0000313" key="7">
    <source>
        <dbReference type="EMBL" id="KAA1189573.1"/>
    </source>
</evidence>
<dbReference type="RefSeq" id="WP_149612183.1">
    <property type="nucleotide sequence ID" value="NZ_VTUX01000007.1"/>
</dbReference>
<keyword evidence="8" id="KW-1185">Reference proteome</keyword>
<keyword evidence="3" id="KW-0732">Signal</keyword>
<feature type="domain" description="YknX-like C-terminal permuted SH3-like" evidence="6">
    <location>
        <begin position="280"/>
        <end position="352"/>
    </location>
</feature>
<dbReference type="Gene3D" id="2.40.50.100">
    <property type="match status" value="1"/>
</dbReference>
<accession>A0A5B0WRK0</accession>
<dbReference type="Gene3D" id="2.40.30.170">
    <property type="match status" value="1"/>
</dbReference>
<evidence type="ECO:0000256" key="3">
    <source>
        <dbReference type="SAM" id="SignalP"/>
    </source>
</evidence>
<name>A0A5B0WRK0_9GAMM</name>
<dbReference type="AlphaFoldDB" id="A0A5B0WRK0"/>
<dbReference type="Pfam" id="PF25989">
    <property type="entry name" value="YknX_C"/>
    <property type="match status" value="1"/>
</dbReference>
<dbReference type="PANTHER" id="PTHR30469">
    <property type="entry name" value="MULTIDRUG RESISTANCE PROTEIN MDTA"/>
    <property type="match status" value="1"/>
</dbReference>
<evidence type="ECO:0000256" key="2">
    <source>
        <dbReference type="SAM" id="Coils"/>
    </source>
</evidence>
<feature type="coiled-coil region" evidence="2">
    <location>
        <begin position="100"/>
        <end position="151"/>
    </location>
</feature>
<comment type="caution">
    <text evidence="7">The sequence shown here is derived from an EMBL/GenBank/DDBJ whole genome shotgun (WGS) entry which is preliminary data.</text>
</comment>
<dbReference type="Pfam" id="PF25973">
    <property type="entry name" value="BSH_CzcB"/>
    <property type="match status" value="1"/>
</dbReference>
<dbReference type="Pfam" id="PF25954">
    <property type="entry name" value="Beta-barrel_RND_2"/>
    <property type="match status" value="1"/>
</dbReference>
<proteinExistence type="inferred from homology"/>
<gene>
    <name evidence="7" type="ORF">F0M18_14550</name>
</gene>
<evidence type="ECO:0000259" key="6">
    <source>
        <dbReference type="Pfam" id="PF25989"/>
    </source>
</evidence>
<dbReference type="InterPro" id="IPR058792">
    <property type="entry name" value="Beta-barrel_RND_2"/>
</dbReference>
<reference evidence="7 8" key="1">
    <citation type="submission" date="2019-09" db="EMBL/GenBank/DDBJ databases">
        <authorList>
            <person name="Chen X.-Y."/>
        </authorList>
    </citation>
    <scope>NUCLEOTIDE SEQUENCE [LARGE SCALE GENOMIC DNA]</scope>
    <source>
        <strain evidence="7 8">NY5</strain>
    </source>
</reference>
<feature type="domain" description="CzcB-like barrel-sandwich hybrid" evidence="5">
    <location>
        <begin position="54"/>
        <end position="191"/>
    </location>
</feature>
<dbReference type="Proteomes" id="UP000323708">
    <property type="component" value="Unassembled WGS sequence"/>
</dbReference>
<evidence type="ECO:0000313" key="8">
    <source>
        <dbReference type="Proteomes" id="UP000323708"/>
    </source>
</evidence>
<dbReference type="EMBL" id="VTUX01000007">
    <property type="protein sequence ID" value="KAA1189573.1"/>
    <property type="molecule type" value="Genomic_DNA"/>
</dbReference>
<dbReference type="InterPro" id="IPR006143">
    <property type="entry name" value="RND_pump_MFP"/>
</dbReference>
<organism evidence="7 8">
    <name type="scientific">Pseudohalioglobus sediminis</name>
    <dbReference type="NCBI Taxonomy" id="2606449"/>
    <lineage>
        <taxon>Bacteria</taxon>
        <taxon>Pseudomonadati</taxon>
        <taxon>Pseudomonadota</taxon>
        <taxon>Gammaproteobacteria</taxon>
        <taxon>Cellvibrionales</taxon>
        <taxon>Halieaceae</taxon>
        <taxon>Pseudohalioglobus</taxon>
    </lineage>
</organism>
<dbReference type="GO" id="GO:0015562">
    <property type="term" value="F:efflux transmembrane transporter activity"/>
    <property type="evidence" value="ECO:0007669"/>
    <property type="project" value="TreeGrafter"/>
</dbReference>
<dbReference type="Gene3D" id="2.40.420.20">
    <property type="match status" value="1"/>
</dbReference>
<feature type="domain" description="CusB-like beta-barrel" evidence="4">
    <location>
        <begin position="200"/>
        <end position="272"/>
    </location>
</feature>
<dbReference type="SUPFAM" id="SSF111369">
    <property type="entry name" value="HlyD-like secretion proteins"/>
    <property type="match status" value="1"/>
</dbReference>
<keyword evidence="2" id="KW-0175">Coiled coil</keyword>
<dbReference type="NCBIfam" id="TIGR01730">
    <property type="entry name" value="RND_mfp"/>
    <property type="match status" value="1"/>
</dbReference>
<dbReference type="GO" id="GO:1990281">
    <property type="term" value="C:efflux pump complex"/>
    <property type="evidence" value="ECO:0007669"/>
    <property type="project" value="TreeGrafter"/>
</dbReference>
<dbReference type="InterPro" id="IPR058647">
    <property type="entry name" value="BSH_CzcB-like"/>
</dbReference>
<dbReference type="PANTHER" id="PTHR30469:SF15">
    <property type="entry name" value="HLYD FAMILY OF SECRETION PROTEINS"/>
    <property type="match status" value="1"/>
</dbReference>
<evidence type="ECO:0000259" key="5">
    <source>
        <dbReference type="Pfam" id="PF25973"/>
    </source>
</evidence>
<evidence type="ECO:0000256" key="1">
    <source>
        <dbReference type="ARBA" id="ARBA00009477"/>
    </source>
</evidence>